<feature type="compositionally biased region" description="Low complexity" evidence="1">
    <location>
        <begin position="118"/>
        <end position="135"/>
    </location>
</feature>
<name>A0A8U0RX19_MUSPF</name>
<feature type="compositionally biased region" description="Pro residues" evidence="1">
    <location>
        <begin position="105"/>
        <end position="117"/>
    </location>
</feature>
<organism evidence="2 3">
    <name type="scientific">Mustela putorius furo</name>
    <name type="common">European domestic ferret</name>
    <name type="synonym">Mustela furo</name>
    <dbReference type="NCBI Taxonomy" id="9669"/>
    <lineage>
        <taxon>Eukaryota</taxon>
        <taxon>Metazoa</taxon>
        <taxon>Chordata</taxon>
        <taxon>Craniata</taxon>
        <taxon>Vertebrata</taxon>
        <taxon>Euteleostomi</taxon>
        <taxon>Mammalia</taxon>
        <taxon>Eutheria</taxon>
        <taxon>Laurasiatheria</taxon>
        <taxon>Carnivora</taxon>
        <taxon>Caniformia</taxon>
        <taxon>Musteloidea</taxon>
        <taxon>Mustelidae</taxon>
        <taxon>Mustelinae</taxon>
        <taxon>Mustela</taxon>
    </lineage>
</organism>
<evidence type="ECO:0000256" key="1">
    <source>
        <dbReference type="SAM" id="MobiDB-lite"/>
    </source>
</evidence>
<sequence length="223" mass="22667">MTVPPGWPRTSGDPSRGFRETCLAQSPQGGVEAPGCRATAVSPTGRTPHPGAVTRQLGPGGGHSPGWARAPLPSSRDPARGPPAPGGGGGRGAGPGVQAQFPGGGPRPPAGRAPPLPAARWGPVAATPRAAARTPRSADRWPGCPPPALTTEVSLRAPPEKRNRGWFAANPRGNSTFSPDENISSRDLGTVFVLLKFLSPQPGPGLGTQEKANQPLLAEGTDP</sequence>
<accession>A0A8U0RX19</accession>
<dbReference type="GeneID" id="123390509"/>
<feature type="region of interest" description="Disordered" evidence="1">
    <location>
        <begin position="200"/>
        <end position="223"/>
    </location>
</feature>
<feature type="region of interest" description="Disordered" evidence="1">
    <location>
        <begin position="1"/>
        <end position="184"/>
    </location>
</feature>
<protein>
    <submittedName>
        <fullName evidence="3">Translation initiation factor IF-2-like</fullName>
    </submittedName>
</protein>
<feature type="compositionally biased region" description="Polar residues" evidence="1">
    <location>
        <begin position="172"/>
        <end position="184"/>
    </location>
</feature>
<keyword evidence="2" id="KW-1185">Reference proteome</keyword>
<reference evidence="3" key="1">
    <citation type="submission" date="2025-08" db="UniProtKB">
        <authorList>
            <consortium name="RefSeq"/>
        </authorList>
    </citation>
    <scope>IDENTIFICATION</scope>
    <source>
        <tissue evidence="3">Brain</tissue>
    </source>
</reference>
<evidence type="ECO:0000313" key="2">
    <source>
        <dbReference type="Proteomes" id="UP000000715"/>
    </source>
</evidence>
<dbReference type="AlphaFoldDB" id="A0A8U0RX19"/>
<proteinExistence type="predicted"/>
<gene>
    <name evidence="3" type="primary">LOC123390509</name>
</gene>
<dbReference type="Proteomes" id="UP000000715">
    <property type="component" value="Unplaced"/>
</dbReference>
<feature type="compositionally biased region" description="Gly residues" evidence="1">
    <location>
        <begin position="86"/>
        <end position="95"/>
    </location>
</feature>
<dbReference type="RefSeq" id="XP_044930554.1">
    <property type="nucleotide sequence ID" value="XM_045074619.1"/>
</dbReference>
<evidence type="ECO:0000313" key="3">
    <source>
        <dbReference type="RefSeq" id="XP_044930554.1"/>
    </source>
</evidence>